<name>A0ABX4DYM4_9PSED</name>
<evidence type="ECO:0000313" key="1">
    <source>
        <dbReference type="EMBL" id="OXR34509.1"/>
    </source>
</evidence>
<keyword evidence="2" id="KW-1185">Reference proteome</keyword>
<accession>A0ABX4DYM4</accession>
<organism evidence="1 2">
    <name type="scientific">Pseudomonas umsongensis</name>
    <dbReference type="NCBI Taxonomy" id="198618"/>
    <lineage>
        <taxon>Bacteria</taxon>
        <taxon>Pseudomonadati</taxon>
        <taxon>Pseudomonadota</taxon>
        <taxon>Gammaproteobacteria</taxon>
        <taxon>Pseudomonadales</taxon>
        <taxon>Pseudomonadaceae</taxon>
        <taxon>Pseudomonas</taxon>
    </lineage>
</organism>
<evidence type="ECO:0000313" key="2">
    <source>
        <dbReference type="Proteomes" id="UP000215455"/>
    </source>
</evidence>
<protein>
    <submittedName>
        <fullName evidence="1">Uncharacterized protein</fullName>
    </submittedName>
</protein>
<comment type="caution">
    <text evidence="1">The sequence shown here is derived from an EMBL/GenBank/DDBJ whole genome shotgun (WGS) entry which is preliminary data.</text>
</comment>
<proteinExistence type="predicted"/>
<reference evidence="1 2" key="1">
    <citation type="submission" date="2017-06" db="EMBL/GenBank/DDBJ databases">
        <authorList>
            <person name="Furmanczyk E.M."/>
        </authorList>
    </citation>
    <scope>NUCLEOTIDE SEQUENCE [LARGE SCALE GENOMIC DNA]</scope>
    <source>
        <strain evidence="1 2">DSM 16611</strain>
    </source>
</reference>
<sequence>MSDRQPSQSPRKYRLTFHFCYATVINAVDARYNIRGYMLAELVKLCLKNRARILCSQRAFYERHVQMEALTYLECFTAKLLFGPGGRLCPHEYHYVASDESLLRANT</sequence>
<gene>
    <name evidence="1" type="ORF">PSUM_00980</name>
</gene>
<dbReference type="Proteomes" id="UP000215455">
    <property type="component" value="Unassembled WGS sequence"/>
</dbReference>
<dbReference type="EMBL" id="NIWU01000001">
    <property type="protein sequence ID" value="OXR34509.1"/>
    <property type="molecule type" value="Genomic_DNA"/>
</dbReference>